<dbReference type="RefSeq" id="WP_102951344.1">
    <property type="nucleotide sequence ID" value="NZ_CP024847.1"/>
</dbReference>
<proteinExistence type="predicted"/>
<evidence type="ECO:0000256" key="1">
    <source>
        <dbReference type="SAM" id="SignalP"/>
    </source>
</evidence>
<name>A0A2I7N6H0_9NEIS</name>
<dbReference type="Proteomes" id="UP000236655">
    <property type="component" value="Chromosome"/>
</dbReference>
<evidence type="ECO:0000313" key="3">
    <source>
        <dbReference type="Proteomes" id="UP000236655"/>
    </source>
</evidence>
<accession>A0A2I7N6H0</accession>
<reference evidence="3" key="1">
    <citation type="submission" date="2017-11" db="EMBL/GenBank/DDBJ databases">
        <authorList>
            <person name="Chan K.G."/>
            <person name="Lee L.S."/>
        </authorList>
    </citation>
    <scope>NUCLEOTIDE SEQUENCE [LARGE SCALE GENOMIC DNA]</scope>
    <source>
        <strain evidence="3">DSM 100970</strain>
    </source>
</reference>
<keyword evidence="1" id="KW-0732">Signal</keyword>
<dbReference type="InterPro" id="IPR014113">
    <property type="entry name" value="T4SS_TrbC_subgr"/>
</dbReference>
<dbReference type="KEGG" id="nba:CUN60_06960"/>
<evidence type="ECO:0000313" key="2">
    <source>
        <dbReference type="EMBL" id="AUR52048.1"/>
    </source>
</evidence>
<feature type="signal peptide" evidence="1">
    <location>
        <begin position="1"/>
        <end position="20"/>
    </location>
</feature>
<dbReference type="Pfam" id="PF09673">
    <property type="entry name" value="TrbC_Ftype"/>
    <property type="match status" value="1"/>
</dbReference>
<dbReference type="AlphaFoldDB" id="A0A2I7N6H0"/>
<dbReference type="NCBIfam" id="TIGR02742">
    <property type="entry name" value="TrbC_Ftype"/>
    <property type="match status" value="1"/>
</dbReference>
<dbReference type="InterPro" id="IPR019106">
    <property type="entry name" value="T4SS_TrbC"/>
</dbReference>
<feature type="chain" id="PRO_5014468114" evidence="1">
    <location>
        <begin position="21"/>
        <end position="257"/>
    </location>
</feature>
<dbReference type="OrthoDB" id="8557871at2"/>
<organism evidence="2 3">
    <name type="scientific">Aquella oligotrophica</name>
    <dbReference type="NCBI Taxonomy" id="2067065"/>
    <lineage>
        <taxon>Bacteria</taxon>
        <taxon>Pseudomonadati</taxon>
        <taxon>Pseudomonadota</taxon>
        <taxon>Betaproteobacteria</taxon>
        <taxon>Neisseriales</taxon>
        <taxon>Neisseriaceae</taxon>
        <taxon>Aquella</taxon>
    </lineage>
</organism>
<gene>
    <name evidence="2" type="primary">trbC</name>
    <name evidence="2" type="ORF">CUN60_06960</name>
</gene>
<sequence>MNTNIKLTAILISLTIMALADGTTVNLSDIKTKNTNQINSVSTNLDLISNLNRQYISQVSTESVQQENIVKIKEAKIGVSSLPAIDMSELKPHKINIEDLIKQNQVNMAKSADKGDIALFLSFKGMERDDILLYCRQATKYNIPIVLRGFINNSFKETMAYIKPLRELFPTVSIIVDPPAYDKYNITAVPALIVSKLPANPVRDGCNSTGDYAKVSGMVSIQAMLDYVRLNSKIPALSQIAQNKLNEVKAQRYFKSE</sequence>
<protein>
    <submittedName>
        <fullName evidence="2">Type-F conjugative transfer system pilin assembly protein TrbC</fullName>
    </submittedName>
</protein>
<dbReference type="EMBL" id="CP024847">
    <property type="protein sequence ID" value="AUR52048.1"/>
    <property type="molecule type" value="Genomic_DNA"/>
</dbReference>
<keyword evidence="3" id="KW-1185">Reference proteome</keyword>